<feature type="region of interest" description="Disordered" evidence="8">
    <location>
        <begin position="435"/>
        <end position="454"/>
    </location>
</feature>
<feature type="compositionally biased region" description="Low complexity" evidence="8">
    <location>
        <begin position="556"/>
        <end position="565"/>
    </location>
</feature>
<dbReference type="GO" id="GO:0055037">
    <property type="term" value="C:recycling endosome"/>
    <property type="evidence" value="ECO:0007669"/>
    <property type="project" value="UniProtKB-SubCell"/>
</dbReference>
<evidence type="ECO:0000256" key="7">
    <source>
        <dbReference type="ARBA" id="ARBA00022753"/>
    </source>
</evidence>
<evidence type="ECO:0008006" key="14">
    <source>
        <dbReference type="Google" id="ProtNLM"/>
    </source>
</evidence>
<dbReference type="SMART" id="SM00239">
    <property type="entry name" value="C2"/>
    <property type="match status" value="2"/>
</dbReference>
<evidence type="ECO:0000256" key="5">
    <source>
        <dbReference type="ARBA" id="ARBA00022483"/>
    </source>
</evidence>
<sequence length="1765" mass="200233">MKSTNRSQQHVTGVVVTLGDGVSDGSAKMKKKSSRKISAPQWLKKGGRLVVGAKSKEDKSAGVPCCGLEVAEVDGAGLAVASLDERQFQDKSVQCDDLLPLAGHQHGMHRNRSDGCACCCHPPTPIYQTNLIVNQIPFMDDELDETSLPPTFRRSHNFPIRHRRSSRVNTIGPGAPPPQALFRKNNLFATLDGRDGDAEIRPRSLGTFSQGTEVQEDCTAYERMVPMPNSIETDRLGPAAESRRPRVPQRRKVGTVYGNLALNVHISNGMGTLPEVDDDVEVRMPARRRYGVAQGRIKPQDLADDRASQSSCLVLGMNSDARNPLNYKMYTPFYNKRQTMPPEHFRNWPSGLEDDGGSGAEDENEYNRRTLSYYSEVANQLEHYERRSFDAGSSTVLQAIDSNSILYRSDRDGLHRMTAGSEEDVPMYGRRESRTMAQDREAADKTPGEKTPAIRVHPSRWKGSALQRAKNKPNAEERSPNLLAAPPTTSTFGRWSGSIQNLFSIGHRTSSGAGRVGSWSKSENCLNEVGQRQKQQQQRPRPLKPDQRQWSDRLFGRNGTVAGRGTRNGRARRTNTFLTSGGGSFFTYRYDDEEESAWQKYFGMLRKIRTKPAKSGPSKDRSIQDLDGSFFEKFGSILRQKSIQNDENIRAQLQPFPDENEAEPSGDPAEQSAQSSALPPVAEADDSGNETLLDESDSEDQQEKQAEFIEDVFGWNIEELYEEILFENIHNIGCDDEELNVDVLFPYIQEAFKMSDEKHQEMLQAAQNKEAPEIRLNVEIVEAKDLEPKDSNGLSDPFVTMYIASNPNHRYNTSVKAGTLNPVWEEHFSLPIAEDANDANLIVEVWDFDPAETVKEKMNKLFDVKGVRGLRKLMKEIALTASTGKHDNELIGRTSIPLKSIPASGMLMWYNLDKKNKLRRQGTLRIRLNFSSEKNSQVAAQEHRHLLRILLLHELESSKVAQYWWSGKFTIQGEAILTQHAAQSGLSSTTEAFIQWSVFATIHHDHPLSFVLFDTLLEKLVSPIQARSVSEEELRGFWEATKKLLPSCFSIVRKLRKRNTSDKMALKTLSGVLSIIAKVALLEPPEGTDLFPVQTYGWIRRTDPAGPNWDIREALASAVVSGAEDFFHSIKESDFLQSGSDEDRLQNLIKIIQLVRSDVQKSIEYYDTTFQQIMHFPYTKELYITYELKLAELIKPTVEDICRKLKRIELPEAGPNRFSNSGYIENEDIDMGTTLFELYLVLKRFCTLGTALCPDESNFAIDEYHRWFMVGVTHWLDIAVYKALTRIKKAIELDKLQPVDETVKYSSSAVDTLAIFYQIKIFWQQLAWPDVEGAYIFVAKIVDDICRCCVYYADHMSARVENLGVVENVYETKFEVTQEWCLAINNIDYIRQSLKPFATELGVDDILSKLGDVQSSLEAERCKDTLRAVLDNAIDTEKNKILDLVEKLARKMAPAMRRFLVEGAELLQQDSNSLDRLMLYMEESLSVLNGELNEVNFERVLDAIWAELTTILYDLIQSNLDKRRPPSFFANLRDTLHLMVANFKTAENRASETAADKETLAHIERLLQLHGYETTDLIHQYYLDRLEEQNRDDLSATAYGMLTVQCFFRENVLELEVVNARNLKPMDGNGSCDPFVRIHFLPEERFVGVAKPKTQCQSKTLFPLFDEKFEIKFTPEQRAIPNALIMFSIKDKDLFGMSNQYLAECYLSFNDIADVSEDSGKIEQKHLVLTRPQRMDIDCLRALEFRQGDKQAKDFMKKLKQKMGQ</sequence>
<name>A0AAG5CTW0_ANOAO</name>
<dbReference type="EnsemblMetazoa" id="ENSAATROPT002341">
    <property type="protein sequence ID" value="ENSAATROPP002245"/>
    <property type="gene ID" value="ENSAATROPG001842"/>
</dbReference>
<dbReference type="InterPro" id="IPR000008">
    <property type="entry name" value="C2_dom"/>
</dbReference>
<keyword evidence="7" id="KW-0967">Endosome</keyword>
<comment type="similarity">
    <text evidence="4">Belongs to the unc-13 family.</text>
</comment>
<dbReference type="PROSITE" id="PS51259">
    <property type="entry name" value="MHD2"/>
    <property type="match status" value="1"/>
</dbReference>
<keyword evidence="13" id="KW-1185">Reference proteome</keyword>
<proteinExistence type="inferred from homology"/>
<dbReference type="PROSITE" id="PS50004">
    <property type="entry name" value="C2"/>
    <property type="match status" value="2"/>
</dbReference>
<evidence type="ECO:0000256" key="2">
    <source>
        <dbReference type="ARBA" id="ARBA00004496"/>
    </source>
</evidence>
<dbReference type="CDD" id="cd04009">
    <property type="entry name" value="C2B_Munc13-like"/>
    <property type="match status" value="1"/>
</dbReference>
<dbReference type="Pfam" id="PF00168">
    <property type="entry name" value="C2"/>
    <property type="match status" value="2"/>
</dbReference>
<dbReference type="Gene3D" id="1.10.357.50">
    <property type="match status" value="1"/>
</dbReference>
<evidence type="ECO:0000259" key="9">
    <source>
        <dbReference type="PROSITE" id="PS50004"/>
    </source>
</evidence>
<dbReference type="InterPro" id="IPR035892">
    <property type="entry name" value="C2_domain_sf"/>
</dbReference>
<feature type="region of interest" description="Disordered" evidence="8">
    <location>
        <begin position="230"/>
        <end position="249"/>
    </location>
</feature>
<accession>A0AAG5CTW0</accession>
<comment type="subcellular location">
    <subcellularLocation>
        <location evidence="2">Cytoplasm</location>
    </subcellularLocation>
    <subcellularLocation>
        <location evidence="3">Late endosome</location>
    </subcellularLocation>
    <subcellularLocation>
        <location evidence="1">Recycling endosome</location>
    </subcellularLocation>
</comment>
<feature type="domain" description="MHD2" evidence="11">
    <location>
        <begin position="1471"/>
        <end position="1581"/>
    </location>
</feature>
<evidence type="ECO:0000259" key="11">
    <source>
        <dbReference type="PROSITE" id="PS51259"/>
    </source>
</evidence>
<feature type="compositionally biased region" description="Basic and acidic residues" evidence="8">
    <location>
        <begin position="543"/>
        <end position="555"/>
    </location>
</feature>
<evidence type="ECO:0000256" key="1">
    <source>
        <dbReference type="ARBA" id="ARBA00004172"/>
    </source>
</evidence>
<feature type="compositionally biased region" description="Basic and acidic residues" evidence="8">
    <location>
        <begin position="435"/>
        <end position="448"/>
    </location>
</feature>
<evidence type="ECO:0000256" key="6">
    <source>
        <dbReference type="ARBA" id="ARBA00022490"/>
    </source>
</evidence>
<dbReference type="PROSITE" id="PS51258">
    <property type="entry name" value="MHD1"/>
    <property type="match status" value="1"/>
</dbReference>
<feature type="region of interest" description="Disordered" evidence="8">
    <location>
        <begin position="341"/>
        <end position="364"/>
    </location>
</feature>
<dbReference type="PANTHER" id="PTHR45999">
    <property type="entry name" value="UNC-13-4A, ISOFORM B"/>
    <property type="match status" value="1"/>
</dbReference>
<evidence type="ECO:0000256" key="8">
    <source>
        <dbReference type="SAM" id="MobiDB-lite"/>
    </source>
</evidence>
<feature type="domain" description="MHD1" evidence="10">
    <location>
        <begin position="1236"/>
        <end position="1356"/>
    </location>
</feature>
<keyword evidence="5" id="KW-0268">Exocytosis</keyword>
<dbReference type="GO" id="GO:0099503">
    <property type="term" value="C:secretory vesicle"/>
    <property type="evidence" value="ECO:0007669"/>
    <property type="project" value="TreeGrafter"/>
</dbReference>
<feature type="compositionally biased region" description="Acidic residues" evidence="8">
    <location>
        <begin position="352"/>
        <end position="364"/>
    </location>
</feature>
<evidence type="ECO:0000313" key="12">
    <source>
        <dbReference type="EnsemblMetazoa" id="ENSAATROPP002245"/>
    </source>
</evidence>
<evidence type="ECO:0000259" key="10">
    <source>
        <dbReference type="PROSITE" id="PS51258"/>
    </source>
</evidence>
<dbReference type="InterPro" id="IPR010439">
    <property type="entry name" value="MUN_dom"/>
</dbReference>
<feature type="region of interest" description="Disordered" evidence="8">
    <location>
        <begin position="526"/>
        <end position="575"/>
    </location>
</feature>
<dbReference type="Proteomes" id="UP000075880">
    <property type="component" value="Unassembled WGS sequence"/>
</dbReference>
<dbReference type="InterPro" id="IPR052095">
    <property type="entry name" value="UNC-13_domain"/>
</dbReference>
<dbReference type="Pfam" id="PF06292">
    <property type="entry name" value="MUN"/>
    <property type="match status" value="1"/>
</dbReference>
<organism evidence="12 13">
    <name type="scientific">Anopheles atroparvus</name>
    <name type="common">European mosquito</name>
    <dbReference type="NCBI Taxonomy" id="41427"/>
    <lineage>
        <taxon>Eukaryota</taxon>
        <taxon>Metazoa</taxon>
        <taxon>Ecdysozoa</taxon>
        <taxon>Arthropoda</taxon>
        <taxon>Hexapoda</taxon>
        <taxon>Insecta</taxon>
        <taxon>Pterygota</taxon>
        <taxon>Neoptera</taxon>
        <taxon>Endopterygota</taxon>
        <taxon>Diptera</taxon>
        <taxon>Nematocera</taxon>
        <taxon>Culicoidea</taxon>
        <taxon>Culicidae</taxon>
        <taxon>Anophelinae</taxon>
        <taxon>Anopheles</taxon>
    </lineage>
</organism>
<dbReference type="InterPro" id="IPR014772">
    <property type="entry name" value="Munc13_dom-2"/>
</dbReference>
<dbReference type="PRINTS" id="PR00360">
    <property type="entry name" value="C2DOMAIN"/>
</dbReference>
<feature type="domain" description="C2" evidence="9">
    <location>
        <begin position="1588"/>
        <end position="1726"/>
    </location>
</feature>
<dbReference type="PANTHER" id="PTHR45999:SF2">
    <property type="entry name" value="PROTEIN UNC-13 HOMOLOG 4B"/>
    <property type="match status" value="1"/>
</dbReference>
<evidence type="ECO:0000256" key="4">
    <source>
        <dbReference type="ARBA" id="ARBA00005823"/>
    </source>
</evidence>
<dbReference type="GO" id="GO:0006887">
    <property type="term" value="P:exocytosis"/>
    <property type="evidence" value="ECO:0007669"/>
    <property type="project" value="UniProtKB-KW"/>
</dbReference>
<dbReference type="Gene3D" id="2.60.40.150">
    <property type="entry name" value="C2 domain"/>
    <property type="match status" value="2"/>
</dbReference>
<dbReference type="InterPro" id="IPR014770">
    <property type="entry name" value="Munc13_1"/>
</dbReference>
<keyword evidence="6" id="KW-0963">Cytoplasm</keyword>
<reference evidence="12" key="1">
    <citation type="submission" date="2024-04" db="UniProtKB">
        <authorList>
            <consortium name="EnsemblMetazoa"/>
        </authorList>
    </citation>
    <scope>IDENTIFICATION</scope>
    <source>
        <strain evidence="12">EBRO</strain>
    </source>
</reference>
<dbReference type="GO" id="GO:0005770">
    <property type="term" value="C:late endosome"/>
    <property type="evidence" value="ECO:0007669"/>
    <property type="project" value="UniProtKB-SubCell"/>
</dbReference>
<protein>
    <recommendedName>
        <fullName evidence="14">Munc13-4</fullName>
    </recommendedName>
</protein>
<feature type="region of interest" description="Disordered" evidence="8">
    <location>
        <begin position="460"/>
        <end position="491"/>
    </location>
</feature>
<evidence type="ECO:0000256" key="3">
    <source>
        <dbReference type="ARBA" id="ARBA00004603"/>
    </source>
</evidence>
<feature type="region of interest" description="Disordered" evidence="8">
    <location>
        <begin position="657"/>
        <end position="704"/>
    </location>
</feature>
<dbReference type="SUPFAM" id="SSF49562">
    <property type="entry name" value="C2 domain (Calcium/lipid-binding domain, CaLB)"/>
    <property type="match status" value="2"/>
</dbReference>
<feature type="compositionally biased region" description="Acidic residues" evidence="8">
    <location>
        <begin position="683"/>
        <end position="700"/>
    </location>
</feature>
<feature type="domain" description="C2" evidence="9">
    <location>
        <begin position="757"/>
        <end position="881"/>
    </location>
</feature>
<evidence type="ECO:0000313" key="13">
    <source>
        <dbReference type="Proteomes" id="UP000075880"/>
    </source>
</evidence>